<dbReference type="Pfam" id="PF18029">
    <property type="entry name" value="Glyoxalase_6"/>
    <property type="match status" value="1"/>
</dbReference>
<reference evidence="2 3" key="1">
    <citation type="submission" date="2016-10" db="EMBL/GenBank/DDBJ databases">
        <authorList>
            <person name="de Groot N.N."/>
        </authorList>
    </citation>
    <scope>NUCLEOTIDE SEQUENCE [LARGE SCALE GENOMIC DNA]</scope>
    <source>
        <strain evidence="2 3">CGMCC 4.2022</strain>
    </source>
</reference>
<dbReference type="OrthoDB" id="1645442at2"/>
<evidence type="ECO:0000313" key="3">
    <source>
        <dbReference type="Proteomes" id="UP000199341"/>
    </source>
</evidence>
<dbReference type="SUPFAM" id="SSF54593">
    <property type="entry name" value="Glyoxalase/Bleomycin resistance protein/Dihydroxybiphenyl dioxygenase"/>
    <property type="match status" value="1"/>
</dbReference>
<dbReference type="InterPro" id="IPR037523">
    <property type="entry name" value="VOC_core"/>
</dbReference>
<proteinExistence type="predicted"/>
<dbReference type="Proteomes" id="UP000199341">
    <property type="component" value="Unassembled WGS sequence"/>
</dbReference>
<keyword evidence="3" id="KW-1185">Reference proteome</keyword>
<dbReference type="InterPro" id="IPR029068">
    <property type="entry name" value="Glyas_Bleomycin-R_OHBP_Dase"/>
</dbReference>
<protein>
    <submittedName>
        <fullName evidence="2">Uncharacterized conserved protein PhnB, glyoxalase superfamily</fullName>
    </submittedName>
</protein>
<dbReference type="RefSeq" id="WP_093783978.1">
    <property type="nucleotide sequence ID" value="NZ_FNIE01000004.1"/>
</dbReference>
<evidence type="ECO:0000313" key="2">
    <source>
        <dbReference type="EMBL" id="SDN45145.1"/>
    </source>
</evidence>
<dbReference type="EMBL" id="FNIE01000004">
    <property type="protein sequence ID" value="SDN45145.1"/>
    <property type="molecule type" value="Genomic_DNA"/>
</dbReference>
<name>A0A1H0BHW4_9ACTN</name>
<dbReference type="Gene3D" id="3.10.180.10">
    <property type="entry name" value="2,3-Dihydroxybiphenyl 1,2-Dioxygenase, domain 1"/>
    <property type="match status" value="1"/>
</dbReference>
<feature type="domain" description="VOC" evidence="1">
    <location>
        <begin position="7"/>
        <end position="120"/>
    </location>
</feature>
<dbReference type="CDD" id="cd06587">
    <property type="entry name" value="VOC"/>
    <property type="match status" value="1"/>
</dbReference>
<dbReference type="AlphaFoldDB" id="A0A1H0BHW4"/>
<accession>A0A1H0BHW4</accession>
<evidence type="ECO:0000259" key="1">
    <source>
        <dbReference type="PROSITE" id="PS51819"/>
    </source>
</evidence>
<dbReference type="STRING" id="310781.SAMN05216259_104190"/>
<dbReference type="PANTHER" id="PTHR35908">
    <property type="entry name" value="HYPOTHETICAL FUSION PROTEIN"/>
    <property type="match status" value="1"/>
</dbReference>
<sequence length="123" mass="13096">MSEPIGRLGSVSLDCDDPRALAEFWVSVLGGTITVETDSFCGVDLGGLLLVTVRVPDHKPPRWPDGEPKQFHLDVAVADLDKAEHQALAAGATKPSHQPNPAGWRVLLDPAGHPFCLTTLLPA</sequence>
<dbReference type="InterPro" id="IPR041581">
    <property type="entry name" value="Glyoxalase_6"/>
</dbReference>
<dbReference type="PROSITE" id="PS51819">
    <property type="entry name" value="VOC"/>
    <property type="match status" value="1"/>
</dbReference>
<gene>
    <name evidence="2" type="ORF">SAMN05216259_104190</name>
</gene>
<organism evidence="2 3">
    <name type="scientific">Actinacidiphila guanduensis</name>
    <dbReference type="NCBI Taxonomy" id="310781"/>
    <lineage>
        <taxon>Bacteria</taxon>
        <taxon>Bacillati</taxon>
        <taxon>Actinomycetota</taxon>
        <taxon>Actinomycetes</taxon>
        <taxon>Kitasatosporales</taxon>
        <taxon>Streptomycetaceae</taxon>
        <taxon>Actinacidiphila</taxon>
    </lineage>
</organism>
<dbReference type="PANTHER" id="PTHR35908:SF1">
    <property type="entry name" value="CONSERVED PROTEIN"/>
    <property type="match status" value="1"/>
</dbReference>